<reference evidence="1" key="1">
    <citation type="submission" date="2015-04" db="UniProtKB">
        <authorList>
            <consortium name="EnsemblPlants"/>
        </authorList>
    </citation>
    <scope>IDENTIFICATION</scope>
    <source>
        <strain evidence="1">SL10</strain>
    </source>
</reference>
<sequence>MSPASSPTATRLPKRSTILLGVEVVHPPEAAALACPIEPFMDIEAHIFERGIHVTGQGPTLISSCHFIGLIIKYVEIILGSMRSDGYAPGDDNVACRLMWRRTIR</sequence>
<keyword evidence="2" id="KW-1185">Reference proteome</keyword>
<proteinExistence type="predicted"/>
<protein>
    <submittedName>
        <fullName evidence="1">Uncharacterized protein</fullName>
    </submittedName>
</protein>
<dbReference type="HOGENOM" id="CLU_177304_0_0_1"/>
<organism evidence="1">
    <name type="scientific">Oryza nivara</name>
    <name type="common">Indian wild rice</name>
    <name type="synonym">Oryza sativa f. spontanea</name>
    <dbReference type="NCBI Taxonomy" id="4536"/>
    <lineage>
        <taxon>Eukaryota</taxon>
        <taxon>Viridiplantae</taxon>
        <taxon>Streptophyta</taxon>
        <taxon>Embryophyta</taxon>
        <taxon>Tracheophyta</taxon>
        <taxon>Spermatophyta</taxon>
        <taxon>Magnoliopsida</taxon>
        <taxon>Liliopsida</taxon>
        <taxon>Poales</taxon>
        <taxon>Poaceae</taxon>
        <taxon>BOP clade</taxon>
        <taxon>Oryzoideae</taxon>
        <taxon>Oryzeae</taxon>
        <taxon>Oryzinae</taxon>
        <taxon>Oryza</taxon>
    </lineage>
</organism>
<dbReference type="EnsemblPlants" id="ONIVA03G10630.1">
    <property type="protein sequence ID" value="ONIVA03G10630.1"/>
    <property type="gene ID" value="ONIVA03G10630"/>
</dbReference>
<dbReference type="Gramene" id="ONIVA03G10630.1">
    <property type="protein sequence ID" value="ONIVA03G10630.1"/>
    <property type="gene ID" value="ONIVA03G10630"/>
</dbReference>
<reference evidence="1" key="2">
    <citation type="submission" date="2018-04" db="EMBL/GenBank/DDBJ databases">
        <title>OnivRS2 (Oryza nivara Reference Sequence Version 2).</title>
        <authorList>
            <person name="Zhang J."/>
            <person name="Kudrna D."/>
            <person name="Lee S."/>
            <person name="Talag J."/>
            <person name="Rajasekar S."/>
            <person name="Welchert J."/>
            <person name="Hsing Y.-I."/>
            <person name="Wing R.A."/>
        </authorList>
    </citation>
    <scope>NUCLEOTIDE SEQUENCE [LARGE SCALE GENOMIC DNA]</scope>
    <source>
        <strain evidence="1">SL10</strain>
    </source>
</reference>
<accession>A0A0E0GJI6</accession>
<evidence type="ECO:0000313" key="1">
    <source>
        <dbReference type="EnsemblPlants" id="ONIVA03G10630.1"/>
    </source>
</evidence>
<evidence type="ECO:0000313" key="2">
    <source>
        <dbReference type="Proteomes" id="UP000006591"/>
    </source>
</evidence>
<dbReference type="Proteomes" id="UP000006591">
    <property type="component" value="Chromosome 3"/>
</dbReference>
<name>A0A0E0GJI6_ORYNI</name>
<dbReference type="AlphaFoldDB" id="A0A0E0GJI6"/>